<reference evidence="2 3" key="1">
    <citation type="submission" date="2016-10" db="EMBL/GenBank/DDBJ databases">
        <authorList>
            <person name="de Groot N.N."/>
        </authorList>
    </citation>
    <scope>NUCLEOTIDE SEQUENCE [LARGE SCALE GENOMIC DNA]</scope>
    <source>
        <strain evidence="2 3">CGMCC 1.12333</strain>
    </source>
</reference>
<gene>
    <name evidence="2" type="ORF">SAMN05216480_101911</name>
</gene>
<protein>
    <submittedName>
        <fullName evidence="2">Tetratricopeptide repeat-containing protein</fullName>
    </submittedName>
</protein>
<dbReference type="AlphaFoldDB" id="A0A1I7FEH8"/>
<dbReference type="RefSeq" id="WP_093023374.1">
    <property type="nucleotide sequence ID" value="NZ_FPBK01000001.1"/>
</dbReference>
<dbReference type="PROSITE" id="PS50293">
    <property type="entry name" value="TPR_REGION"/>
    <property type="match status" value="1"/>
</dbReference>
<dbReference type="SUPFAM" id="SSF81901">
    <property type="entry name" value="HCP-like"/>
    <property type="match status" value="1"/>
</dbReference>
<evidence type="ECO:0000256" key="1">
    <source>
        <dbReference type="PROSITE-ProRule" id="PRU00339"/>
    </source>
</evidence>
<feature type="repeat" description="TPR" evidence="1">
    <location>
        <begin position="139"/>
        <end position="172"/>
    </location>
</feature>
<evidence type="ECO:0000313" key="2">
    <source>
        <dbReference type="EMBL" id="SFU34579.1"/>
    </source>
</evidence>
<organism evidence="2 3">
    <name type="scientific">Pustulibacterium marinum</name>
    <dbReference type="NCBI Taxonomy" id="1224947"/>
    <lineage>
        <taxon>Bacteria</taxon>
        <taxon>Pseudomonadati</taxon>
        <taxon>Bacteroidota</taxon>
        <taxon>Flavobacteriia</taxon>
        <taxon>Flavobacteriales</taxon>
        <taxon>Flavobacteriaceae</taxon>
        <taxon>Pustulibacterium</taxon>
    </lineage>
</organism>
<dbReference type="Pfam" id="PF14559">
    <property type="entry name" value="TPR_19"/>
    <property type="match status" value="1"/>
</dbReference>
<evidence type="ECO:0000313" key="3">
    <source>
        <dbReference type="Proteomes" id="UP000199138"/>
    </source>
</evidence>
<dbReference type="Gene3D" id="1.25.40.10">
    <property type="entry name" value="Tetratricopeptide repeat domain"/>
    <property type="match status" value="3"/>
</dbReference>
<feature type="repeat" description="TPR" evidence="1">
    <location>
        <begin position="207"/>
        <end position="240"/>
    </location>
</feature>
<dbReference type="EMBL" id="FPBK01000001">
    <property type="protein sequence ID" value="SFU34579.1"/>
    <property type="molecule type" value="Genomic_DNA"/>
</dbReference>
<name>A0A1I7FEH8_9FLAO</name>
<proteinExistence type="predicted"/>
<dbReference type="Pfam" id="PF13431">
    <property type="entry name" value="TPR_17"/>
    <property type="match status" value="1"/>
</dbReference>
<dbReference type="PANTHER" id="PTHR44523:SF1">
    <property type="entry name" value="TETRATRICOPEPTIDE REPEAT PROTEIN 13"/>
    <property type="match status" value="1"/>
</dbReference>
<sequence length="290" mass="33444">MNKLVIVFTTFFLIGFSPVFAQLEEEPKIESPWVQAIVDSAYIAADANELDKAFHILSKAIDEHPEEKDLYYTRGSFYYYMRMFSEGEDDILKGLALPQDVTSKIKGLLLLGEVRVSYRNFKGAFTAYKEAEKLDPNHIGVLSDLANVYLETGDSKKAIELMERCLEIDKNFSLAYTNLGFTYQKLGKHKKALEYFDKSIELDPEVALTYNNRGYSELKLGMFEEALIDINKSLEMFPDNSYAYRNRAILYLELDDKVKACEDLYQALELDFTEQYGPEVRDLYKEHCSD</sequence>
<feature type="repeat" description="TPR" evidence="1">
    <location>
        <begin position="105"/>
        <end position="138"/>
    </location>
</feature>
<feature type="repeat" description="TPR" evidence="1">
    <location>
        <begin position="173"/>
        <end position="206"/>
    </location>
</feature>
<dbReference type="SMART" id="SM00028">
    <property type="entry name" value="TPR"/>
    <property type="match status" value="7"/>
</dbReference>
<dbReference type="OrthoDB" id="1334785at2"/>
<dbReference type="Pfam" id="PF00515">
    <property type="entry name" value="TPR_1"/>
    <property type="match status" value="1"/>
</dbReference>
<dbReference type="PANTHER" id="PTHR44523">
    <property type="entry name" value="TETRATRICOPEPTIDE REPEAT PROTEIN 13"/>
    <property type="match status" value="1"/>
</dbReference>
<dbReference type="InterPro" id="IPR019734">
    <property type="entry name" value="TPR_rpt"/>
</dbReference>
<keyword evidence="3" id="KW-1185">Reference proteome</keyword>
<accession>A0A1I7FEH8</accession>
<dbReference type="PROSITE" id="PS50005">
    <property type="entry name" value="TPR"/>
    <property type="match status" value="4"/>
</dbReference>
<dbReference type="STRING" id="1224947.SAMN05216480_101911"/>
<dbReference type="InterPro" id="IPR011990">
    <property type="entry name" value="TPR-like_helical_dom_sf"/>
</dbReference>
<keyword evidence="1" id="KW-0802">TPR repeat</keyword>
<dbReference type="Proteomes" id="UP000199138">
    <property type="component" value="Unassembled WGS sequence"/>
</dbReference>